<dbReference type="KEGG" id="amr:AM1_A0370"/>
<dbReference type="SUPFAM" id="SSF51120">
    <property type="entry name" value="beta-Roll"/>
    <property type="match status" value="4"/>
</dbReference>
<name>A8ZL20_ACAM1</name>
<dbReference type="PANTHER" id="PTHR38340:SF1">
    <property type="entry name" value="S-LAYER PROTEIN"/>
    <property type="match status" value="1"/>
</dbReference>
<evidence type="ECO:0000313" key="8">
    <source>
        <dbReference type="EMBL" id="ABW31488.1"/>
    </source>
</evidence>
<keyword evidence="4" id="KW-0800">Toxin</keyword>
<reference evidence="8 9" key="1">
    <citation type="journal article" date="2008" name="Proc. Natl. Acad. Sci. U.S.A.">
        <title>Niche adaptation and genome expansion in the chlorophyll d-producing cyanobacterium Acaryochloris marina.</title>
        <authorList>
            <person name="Swingley W.D."/>
            <person name="Chen M."/>
            <person name="Cheung P.C."/>
            <person name="Conrad A.L."/>
            <person name="Dejesa L.C."/>
            <person name="Hao J."/>
            <person name="Honchak B.M."/>
            <person name="Karbach L.E."/>
            <person name="Kurdoglu A."/>
            <person name="Lahiri S."/>
            <person name="Mastrian S.D."/>
            <person name="Miyashita H."/>
            <person name="Page L."/>
            <person name="Ramakrishna P."/>
            <person name="Satoh S."/>
            <person name="Sattley W.M."/>
            <person name="Shimada Y."/>
            <person name="Taylor H.L."/>
            <person name="Tomo T."/>
            <person name="Tsuchiya T."/>
            <person name="Wang Z.T."/>
            <person name="Raymond J."/>
            <person name="Mimuro M."/>
            <person name="Blankenship R.E."/>
            <person name="Touchman J.W."/>
        </authorList>
    </citation>
    <scope>NUCLEOTIDE SEQUENCE [LARGE SCALE GENOMIC DNA]</scope>
    <source>
        <strain evidence="9">MBIC 11017</strain>
        <plasmid evidence="9">Plasmid pREB1</plasmid>
    </source>
</reference>
<keyword evidence="8" id="KW-0614">Plasmid</keyword>
<dbReference type="PANTHER" id="PTHR38340">
    <property type="entry name" value="S-LAYER PROTEIN"/>
    <property type="match status" value="1"/>
</dbReference>
<dbReference type="RefSeq" id="WP_012166862.1">
    <property type="nucleotide sequence ID" value="NC_009926.1"/>
</dbReference>
<dbReference type="GO" id="GO:0005576">
    <property type="term" value="C:extracellular region"/>
    <property type="evidence" value="ECO:0007669"/>
    <property type="project" value="UniProtKB-SubCell"/>
</dbReference>
<dbReference type="GO" id="GO:0016020">
    <property type="term" value="C:membrane"/>
    <property type="evidence" value="ECO:0007669"/>
    <property type="project" value="UniProtKB-SubCell"/>
</dbReference>
<dbReference type="InterPro" id="IPR003995">
    <property type="entry name" value="RTX_toxin_determinant-A"/>
</dbReference>
<dbReference type="EMBL" id="CP000838">
    <property type="protein sequence ID" value="ABW31488.1"/>
    <property type="molecule type" value="Genomic_DNA"/>
</dbReference>
<keyword evidence="5" id="KW-0677">Repeat</keyword>
<evidence type="ECO:0000256" key="1">
    <source>
        <dbReference type="ARBA" id="ARBA00004370"/>
    </source>
</evidence>
<dbReference type="GO" id="GO:0090729">
    <property type="term" value="F:toxin activity"/>
    <property type="evidence" value="ECO:0007669"/>
    <property type="project" value="UniProtKB-KW"/>
</dbReference>
<evidence type="ECO:0000256" key="6">
    <source>
        <dbReference type="ARBA" id="ARBA00023026"/>
    </source>
</evidence>
<dbReference type="PRINTS" id="PR00313">
    <property type="entry name" value="CABNDNGRPT"/>
</dbReference>
<keyword evidence="6" id="KW-0843">Virulence</keyword>
<dbReference type="Proteomes" id="UP000000268">
    <property type="component" value="Plasmid pREB1"/>
</dbReference>
<geneLocation type="plasmid" evidence="8 9">
    <name>pREB1</name>
</geneLocation>
<dbReference type="AlphaFoldDB" id="A8ZL20"/>
<keyword evidence="7" id="KW-0472">Membrane</keyword>
<protein>
    <submittedName>
        <fullName evidence="8">Hemolysin-type calcium-binding region protein</fullName>
    </submittedName>
</protein>
<evidence type="ECO:0000256" key="3">
    <source>
        <dbReference type="ARBA" id="ARBA00022525"/>
    </source>
</evidence>
<evidence type="ECO:0000256" key="7">
    <source>
        <dbReference type="ARBA" id="ARBA00023136"/>
    </source>
</evidence>
<dbReference type="OrthoDB" id="443842at2"/>
<dbReference type="PRINTS" id="PR01488">
    <property type="entry name" value="RTXTOXINA"/>
</dbReference>
<keyword evidence="3" id="KW-0964">Secreted</keyword>
<dbReference type="InterPro" id="IPR018511">
    <property type="entry name" value="Hemolysin-typ_Ca-bd_CS"/>
</dbReference>
<dbReference type="PROSITE" id="PS00330">
    <property type="entry name" value="HEMOLYSIN_CALCIUM"/>
    <property type="match status" value="6"/>
</dbReference>
<accession>A8ZL20</accession>
<dbReference type="HOGENOM" id="CLU_311405_0_0_3"/>
<organism evidence="8 9">
    <name type="scientific">Acaryochloris marina (strain MBIC 11017)</name>
    <dbReference type="NCBI Taxonomy" id="329726"/>
    <lineage>
        <taxon>Bacteria</taxon>
        <taxon>Bacillati</taxon>
        <taxon>Cyanobacteriota</taxon>
        <taxon>Cyanophyceae</taxon>
        <taxon>Acaryochloridales</taxon>
        <taxon>Acaryochloridaceae</taxon>
        <taxon>Acaryochloris</taxon>
    </lineage>
</organism>
<dbReference type="InterPro" id="IPR050557">
    <property type="entry name" value="RTX_toxin/Mannuronan_C5-epim"/>
</dbReference>
<gene>
    <name evidence="8" type="ordered locus">AM1_A0370</name>
</gene>
<dbReference type="GO" id="GO:0005509">
    <property type="term" value="F:calcium ion binding"/>
    <property type="evidence" value="ECO:0007669"/>
    <property type="project" value="InterPro"/>
</dbReference>
<dbReference type="Gene3D" id="2.150.10.10">
    <property type="entry name" value="Serralysin-like metalloprotease, C-terminal"/>
    <property type="match status" value="6"/>
</dbReference>
<dbReference type="Pfam" id="PF00353">
    <property type="entry name" value="HemolysinCabind"/>
    <property type="match status" value="9"/>
</dbReference>
<dbReference type="InterPro" id="IPR001343">
    <property type="entry name" value="Hemolysn_Ca-bd"/>
</dbReference>
<evidence type="ECO:0000313" key="9">
    <source>
        <dbReference type="Proteomes" id="UP000000268"/>
    </source>
</evidence>
<dbReference type="InterPro" id="IPR011049">
    <property type="entry name" value="Serralysin-like_metalloprot_C"/>
</dbReference>
<evidence type="ECO:0000256" key="4">
    <source>
        <dbReference type="ARBA" id="ARBA00022656"/>
    </source>
</evidence>
<proteinExistence type="predicted"/>
<evidence type="ECO:0000256" key="5">
    <source>
        <dbReference type="ARBA" id="ARBA00022737"/>
    </source>
</evidence>
<evidence type="ECO:0000256" key="2">
    <source>
        <dbReference type="ARBA" id="ARBA00004613"/>
    </source>
</evidence>
<keyword evidence="9" id="KW-1185">Reference proteome</keyword>
<comment type="subcellular location">
    <subcellularLocation>
        <location evidence="1">Membrane</location>
    </subcellularLocation>
    <subcellularLocation>
        <location evidence="2">Secreted</location>
    </subcellularLocation>
</comment>
<sequence length="943" mass="100705">MTIEARYDIDPDLTGISRITDDSPIQFLSNRLDHWKGLKHYRFDLTVRNSYQFATAPNHDGKHGGSLELTRFNKKWTNQKQDYYQYKTLFGTDSRDVIYETQDYRYLGGWGEYLDETLKPVSQNIYGGGGNDTIIAHDLQGYSDSVKSYLNGDPSSINQFHGEAGNDILKGNAFQNLLYGGTGNDTLDGGGGDDFLSGNEDNDKLWGGDGEDQLFGGIGNDILVGGDGYDEIDAGDGDDTIFLDVPIEGNNKGDYVIGGTGADTFVIGGTTMTTTTTTTTTPYDWKGTGLGATTDVMGAVIDGTGLGVASKVTKGVVGAVIDIFKGAESKNVETTTVESVPGNIATGNYIQITDFNPREDVIVIPISAELSNVGRTITDDNLRTLELYYKDSGRVFAEIKLEELYKLYNNDEVALNINNRDELESVWESVLDSSLYLGTYDANDSSPTIKLGTTTENFKNADGSLTEIKTTVSELDANYMVIGAYAGANILTSGKDDDLWGTDYNDVLVAYPTASNKEPQHNEINKLYGFNGDDILAGGAGADYYFGGDGTDIVSYADDRFDDNDSNGITVNLADSLEGNKEDYAYLDPESEKAIFSWAWDVYADPLDPDQADKLFSIEGIIGSKWDDSIKGDKWNNIFNGGDGNDTLEGGAGNDTLIGGEGEDTLEGGGGNDTLIGGAGSDTLIGDVVAGNDTLIVDAGADTFVLDTTEGGIDTIRGFSLAENDVLLIDNKSLGTSHAKARNLNGMLSATGLKLQLGNVGIATIENVDSSNVHRVLGRVEFTTSSHINTPLGLGDDLLATGDGNDRLTGGSGDDLLSGGAGNDTLLGGTHKDLLLGGRGDDLLNGGKGIDRLYGGSGADTFVINNTVSGLNKRAGIDVIQDFSVDEFDHIQIDASVFGIGINDHHLVQLGNDSFLRVNNRKIAQLTGVDVNTFVTDEHVDLV</sequence>